<reference evidence="11 12" key="1">
    <citation type="journal article" date="2011" name="Genome Res.">
        <title>Phylogeny-wide analysis of social amoeba genomes highlights ancient origins for complex intercellular communication.</title>
        <authorList>
            <person name="Heidel A.J."/>
            <person name="Lawal H.M."/>
            <person name="Felder M."/>
            <person name="Schilde C."/>
            <person name="Helps N.R."/>
            <person name="Tunggal B."/>
            <person name="Rivero F."/>
            <person name="John U."/>
            <person name="Schleicher M."/>
            <person name="Eichinger L."/>
            <person name="Platzer M."/>
            <person name="Noegel A.A."/>
            <person name="Schaap P."/>
            <person name="Gloeckner G."/>
        </authorList>
    </citation>
    <scope>NUCLEOTIDE SEQUENCE [LARGE SCALE GENOMIC DNA]</scope>
    <source>
        <strain evidence="12">ATCC 26659 / Pp 5 / PN500</strain>
    </source>
</reference>
<accession>D3BDM1</accession>
<dbReference type="GO" id="GO:0004930">
    <property type="term" value="F:G protein-coupled receptor activity"/>
    <property type="evidence" value="ECO:0007669"/>
    <property type="project" value="UniProtKB-KW"/>
</dbReference>
<sequence>MGGDIHLCSLILAAKYTLLLYIANMLGSLLSLLASIFNIGYYLSKRRRPFSKSKKLSKTPLLAKFSNVDTASINSGSSSSSTSYSNQNDINVLISTTSSISTYNKNEITPISTPTTRSPLNPSRSTNNNNNSISRNNKFSDSSTNITRDVQDKPKRINQLVFFLSLADFIACSTMLFSQTFTFCVTVRSIVHFGFLASFLWTNCVQLIQHINYIFGKFKTILSYGIFGSKSVELKRHIAKKLTLYIGAFLLCWVWDLINHTVFYIRRECPPYFLWVLQDLFSPSQVYAITNRN</sequence>
<dbReference type="GeneID" id="31362304"/>
<evidence type="ECO:0000256" key="8">
    <source>
        <dbReference type="ARBA" id="ARBA00023224"/>
    </source>
</evidence>
<keyword evidence="7" id="KW-0675">Receptor</keyword>
<evidence type="ECO:0000256" key="10">
    <source>
        <dbReference type="SAM" id="Phobius"/>
    </source>
</evidence>
<dbReference type="OMA" id="CITARAT"/>
<evidence type="ECO:0000256" key="7">
    <source>
        <dbReference type="ARBA" id="ARBA00023170"/>
    </source>
</evidence>
<evidence type="ECO:0000313" key="12">
    <source>
        <dbReference type="Proteomes" id="UP000001396"/>
    </source>
</evidence>
<comment type="similarity">
    <text evidence="2">Belongs to the G-protein coupled receptor 5 family.</text>
</comment>
<dbReference type="GO" id="GO:0007189">
    <property type="term" value="P:adenylate cyclase-activating G protein-coupled receptor signaling pathway"/>
    <property type="evidence" value="ECO:0007669"/>
    <property type="project" value="TreeGrafter"/>
</dbReference>
<feature type="region of interest" description="Disordered" evidence="9">
    <location>
        <begin position="108"/>
        <end position="146"/>
    </location>
</feature>
<comment type="subcellular location">
    <subcellularLocation>
        <location evidence="1">Membrane</location>
        <topology evidence="1">Multi-pass membrane protein</topology>
    </subcellularLocation>
</comment>
<feature type="transmembrane region" description="Helical" evidence="10">
    <location>
        <begin position="190"/>
        <end position="208"/>
    </location>
</feature>
<dbReference type="FunCoup" id="D3BDM1">
    <property type="interactions" value="17"/>
</dbReference>
<protein>
    <submittedName>
        <fullName evidence="11">Uncharacterized protein</fullName>
    </submittedName>
</protein>
<evidence type="ECO:0000256" key="5">
    <source>
        <dbReference type="ARBA" id="ARBA00023040"/>
    </source>
</evidence>
<keyword evidence="8" id="KW-0807">Transducer</keyword>
<keyword evidence="12" id="KW-1185">Reference proteome</keyword>
<dbReference type="AlphaFoldDB" id="D3BDM1"/>
<keyword evidence="5" id="KW-0297">G-protein coupled receptor</keyword>
<dbReference type="RefSeq" id="XP_020432122.1">
    <property type="nucleotide sequence ID" value="XM_020577674.1"/>
</dbReference>
<gene>
    <name evidence="11" type="ORF">PPL_06823</name>
</gene>
<evidence type="ECO:0000256" key="9">
    <source>
        <dbReference type="SAM" id="MobiDB-lite"/>
    </source>
</evidence>
<dbReference type="InParanoid" id="D3BDM1"/>
<keyword evidence="6 10" id="KW-0472">Membrane</keyword>
<organism evidence="11 12">
    <name type="scientific">Heterostelium pallidum (strain ATCC 26659 / Pp 5 / PN500)</name>
    <name type="common">Cellular slime mold</name>
    <name type="synonym">Polysphondylium pallidum</name>
    <dbReference type="NCBI Taxonomy" id="670386"/>
    <lineage>
        <taxon>Eukaryota</taxon>
        <taxon>Amoebozoa</taxon>
        <taxon>Evosea</taxon>
        <taxon>Eumycetozoa</taxon>
        <taxon>Dictyostelia</taxon>
        <taxon>Acytosteliales</taxon>
        <taxon>Acytosteliaceae</taxon>
        <taxon>Heterostelium</taxon>
    </lineage>
</organism>
<proteinExistence type="inferred from homology"/>
<dbReference type="Proteomes" id="UP000001396">
    <property type="component" value="Unassembled WGS sequence"/>
</dbReference>
<dbReference type="PANTHER" id="PTHR23112">
    <property type="entry name" value="G PROTEIN-COUPLED RECEPTOR 157-RELATED"/>
    <property type="match status" value="1"/>
</dbReference>
<evidence type="ECO:0000256" key="4">
    <source>
        <dbReference type="ARBA" id="ARBA00022989"/>
    </source>
</evidence>
<dbReference type="PANTHER" id="PTHR23112:SF0">
    <property type="entry name" value="TRANSMEMBRANE PROTEIN 116"/>
    <property type="match status" value="1"/>
</dbReference>
<dbReference type="EMBL" id="ADBJ01000031">
    <property type="protein sequence ID" value="EFA80002.1"/>
    <property type="molecule type" value="Genomic_DNA"/>
</dbReference>
<feature type="transmembrane region" description="Helical" evidence="10">
    <location>
        <begin position="160"/>
        <end position="178"/>
    </location>
</feature>
<evidence type="ECO:0000256" key="2">
    <source>
        <dbReference type="ARBA" id="ARBA00008360"/>
    </source>
</evidence>
<name>D3BDM1_HETP5</name>
<keyword evidence="3 10" id="KW-0812">Transmembrane</keyword>
<comment type="caution">
    <text evidence="11">The sequence shown here is derived from an EMBL/GenBank/DDBJ whole genome shotgun (WGS) entry which is preliminary data.</text>
</comment>
<feature type="compositionally biased region" description="Low complexity" evidence="9">
    <location>
        <begin position="108"/>
        <end position="137"/>
    </location>
</feature>
<evidence type="ECO:0000256" key="6">
    <source>
        <dbReference type="ARBA" id="ARBA00023136"/>
    </source>
</evidence>
<feature type="transmembrane region" description="Helical" evidence="10">
    <location>
        <begin position="242"/>
        <end position="265"/>
    </location>
</feature>
<dbReference type="GO" id="GO:0005886">
    <property type="term" value="C:plasma membrane"/>
    <property type="evidence" value="ECO:0007669"/>
    <property type="project" value="TreeGrafter"/>
</dbReference>
<evidence type="ECO:0000313" key="11">
    <source>
        <dbReference type="EMBL" id="EFA80002.1"/>
    </source>
</evidence>
<keyword evidence="4 10" id="KW-1133">Transmembrane helix</keyword>
<evidence type="ECO:0000256" key="1">
    <source>
        <dbReference type="ARBA" id="ARBA00004141"/>
    </source>
</evidence>
<feature type="transmembrane region" description="Helical" evidence="10">
    <location>
        <begin position="20"/>
        <end position="43"/>
    </location>
</feature>
<evidence type="ECO:0000256" key="3">
    <source>
        <dbReference type="ARBA" id="ARBA00022692"/>
    </source>
</evidence>